<reference evidence="2" key="1">
    <citation type="submission" date="2021-01" db="EMBL/GenBank/DDBJ databases">
        <authorList>
            <person name="Corre E."/>
            <person name="Pelletier E."/>
            <person name="Niang G."/>
            <person name="Scheremetjew M."/>
            <person name="Finn R."/>
            <person name="Kale V."/>
            <person name="Holt S."/>
            <person name="Cochrane G."/>
            <person name="Meng A."/>
            <person name="Brown T."/>
            <person name="Cohen L."/>
        </authorList>
    </citation>
    <scope>NUCLEOTIDE SEQUENCE</scope>
    <source>
        <strain evidence="2">CCMP 2712</strain>
    </source>
</reference>
<feature type="compositionally biased region" description="Pro residues" evidence="1">
    <location>
        <begin position="93"/>
        <end position="118"/>
    </location>
</feature>
<evidence type="ECO:0000313" key="2">
    <source>
        <dbReference type="EMBL" id="CAE2325450.1"/>
    </source>
</evidence>
<feature type="region of interest" description="Disordered" evidence="1">
    <location>
        <begin position="1"/>
        <end position="25"/>
    </location>
</feature>
<evidence type="ECO:0000256" key="1">
    <source>
        <dbReference type="SAM" id="MobiDB-lite"/>
    </source>
</evidence>
<feature type="compositionally biased region" description="Pro residues" evidence="1">
    <location>
        <begin position="130"/>
        <end position="168"/>
    </location>
</feature>
<feature type="compositionally biased region" description="Low complexity" evidence="1">
    <location>
        <begin position="119"/>
        <end position="129"/>
    </location>
</feature>
<accession>A0A7S4UK51</accession>
<dbReference type="EMBL" id="HBKN01038168">
    <property type="protein sequence ID" value="CAE2325450.1"/>
    <property type="molecule type" value="Transcribed_RNA"/>
</dbReference>
<dbReference type="AlphaFoldDB" id="A0A7S4UK51"/>
<protein>
    <submittedName>
        <fullName evidence="2">Uncharacterized protein</fullName>
    </submittedName>
</protein>
<name>A0A7S4UK51_GUITH</name>
<feature type="compositionally biased region" description="Polar residues" evidence="1">
    <location>
        <begin position="178"/>
        <end position="207"/>
    </location>
</feature>
<sequence length="257" mass="27772">MSTRKRSRGCPTPRREGISSASTSWEWTGSKRLKTKKWTRIEQGPPSLLSLLALLLLVLHSHQALLVLQDPLPPPGAIPGQPYAPPMGQYPMGAPPGWPPQPGYPPPGQYGQPYPPPMNGYMGHPQYPYGAPPVPPGQPYPPHPQYPPYQQPPVPTPPPAPAPPPAPYAQPEAAAAQSSASKSAEETQTNAPEDAGQSESATASSAPIAQMNLVYDDEDFCMEERRASLSRYSFDENKQQRIKDLEDNLGAVGSVLM</sequence>
<proteinExistence type="predicted"/>
<organism evidence="2">
    <name type="scientific">Guillardia theta</name>
    <name type="common">Cryptophyte</name>
    <name type="synonym">Cryptomonas phi</name>
    <dbReference type="NCBI Taxonomy" id="55529"/>
    <lineage>
        <taxon>Eukaryota</taxon>
        <taxon>Cryptophyceae</taxon>
        <taxon>Pyrenomonadales</taxon>
        <taxon>Geminigeraceae</taxon>
        <taxon>Guillardia</taxon>
    </lineage>
</organism>
<gene>
    <name evidence="2" type="ORF">GTHE00462_LOCUS29920</name>
</gene>
<feature type="region of interest" description="Disordered" evidence="1">
    <location>
        <begin position="88"/>
        <end position="210"/>
    </location>
</feature>